<gene>
    <name evidence="1" type="ORF">D6D13_04675</name>
</gene>
<evidence type="ECO:0000313" key="1">
    <source>
        <dbReference type="EMBL" id="THX11845.1"/>
    </source>
</evidence>
<name>A0A4S9CWJ2_AURPU</name>
<sequence length="112" mass="12894">MESQKIAYQMAKARKGQPRNTAHEKDDIIGYYADEDQTALIERAKDTHQIMSLCEPYPPCLKSYTELRKASSERFMALRFVLTSFQIYLKDLKVQTHHTGSVLLVRTIGCPQ</sequence>
<comment type="caution">
    <text evidence="1">The sequence shown here is derived from an EMBL/GenBank/DDBJ whole genome shotgun (WGS) entry which is preliminary data.</text>
</comment>
<proteinExistence type="predicted"/>
<dbReference type="AlphaFoldDB" id="A0A4S9CWJ2"/>
<protein>
    <submittedName>
        <fullName evidence="1">Uncharacterized protein</fullName>
    </submittedName>
</protein>
<organism evidence="1">
    <name type="scientific">Aureobasidium pullulans</name>
    <name type="common">Black yeast</name>
    <name type="synonym">Pullularia pullulans</name>
    <dbReference type="NCBI Taxonomy" id="5580"/>
    <lineage>
        <taxon>Eukaryota</taxon>
        <taxon>Fungi</taxon>
        <taxon>Dikarya</taxon>
        <taxon>Ascomycota</taxon>
        <taxon>Pezizomycotina</taxon>
        <taxon>Dothideomycetes</taxon>
        <taxon>Dothideomycetidae</taxon>
        <taxon>Dothideales</taxon>
        <taxon>Saccotheciaceae</taxon>
        <taxon>Aureobasidium</taxon>
    </lineage>
</organism>
<accession>A0A4S9CWJ2</accession>
<reference evidence="1" key="1">
    <citation type="submission" date="2018-10" db="EMBL/GenBank/DDBJ databases">
        <title>Fifty Aureobasidium pullulans genomes reveal a recombining polyextremotolerant generalist.</title>
        <authorList>
            <person name="Gostincar C."/>
            <person name="Turk M."/>
            <person name="Zajc J."/>
            <person name="Gunde-Cimerman N."/>
        </authorList>
    </citation>
    <scope>NUCLEOTIDE SEQUENCE [LARGE SCALE GENOMIC DNA]</scope>
    <source>
        <strain evidence="1">EXF-10085</strain>
    </source>
</reference>
<dbReference type="EMBL" id="QZAS01000013">
    <property type="protein sequence ID" value="THX11845.1"/>
    <property type="molecule type" value="Genomic_DNA"/>
</dbReference>